<organism evidence="2 3">
    <name type="scientific">Hymenobacter chitinivorans DSM 11115</name>
    <dbReference type="NCBI Taxonomy" id="1121954"/>
    <lineage>
        <taxon>Bacteria</taxon>
        <taxon>Pseudomonadati</taxon>
        <taxon>Bacteroidota</taxon>
        <taxon>Cytophagia</taxon>
        <taxon>Cytophagales</taxon>
        <taxon>Hymenobacteraceae</taxon>
        <taxon>Hymenobacter</taxon>
    </lineage>
</organism>
<sequence>METNVLTITLLECSAQYGLSEADVREFVDLGLLDDAPGVPGAIHGETDHLARLARLHHDLGMSKEAIDIIVAMRRRLVALQEALAQQTARAAQLERFLRGSGPTLEADL</sequence>
<dbReference type="Gene3D" id="1.10.1660.10">
    <property type="match status" value="1"/>
</dbReference>
<gene>
    <name evidence="2" type="ORF">CLV45_3444</name>
</gene>
<dbReference type="OrthoDB" id="885406at2"/>
<comment type="caution">
    <text evidence="2">The sequence shown here is derived from an EMBL/GenBank/DDBJ whole genome shotgun (WGS) entry which is preliminary data.</text>
</comment>
<protein>
    <submittedName>
        <fullName evidence="2">Chaperone modulatory protein CbpM</fullName>
    </submittedName>
</protein>
<feature type="coiled-coil region" evidence="1">
    <location>
        <begin position="70"/>
        <end position="97"/>
    </location>
</feature>
<evidence type="ECO:0000313" key="2">
    <source>
        <dbReference type="EMBL" id="PJJ52787.1"/>
    </source>
</evidence>
<dbReference type="EMBL" id="PGFA01000003">
    <property type="protein sequence ID" value="PJJ52787.1"/>
    <property type="molecule type" value="Genomic_DNA"/>
</dbReference>
<evidence type="ECO:0000256" key="1">
    <source>
        <dbReference type="SAM" id="Coils"/>
    </source>
</evidence>
<keyword evidence="3" id="KW-1185">Reference proteome</keyword>
<keyword evidence="1" id="KW-0175">Coiled coil</keyword>
<proteinExistence type="predicted"/>
<dbReference type="Proteomes" id="UP000228535">
    <property type="component" value="Unassembled WGS sequence"/>
</dbReference>
<accession>A0A2M9B4B5</accession>
<dbReference type="AlphaFoldDB" id="A0A2M9B4B5"/>
<reference evidence="2 3" key="1">
    <citation type="submission" date="2017-11" db="EMBL/GenBank/DDBJ databases">
        <title>Genomic Encyclopedia of Archaeal and Bacterial Type Strains, Phase II (KMG-II): From Individual Species to Whole Genera.</title>
        <authorList>
            <person name="Goeker M."/>
        </authorList>
    </citation>
    <scope>NUCLEOTIDE SEQUENCE [LARGE SCALE GENOMIC DNA]</scope>
    <source>
        <strain evidence="2 3">DSM 11115</strain>
    </source>
</reference>
<dbReference type="RefSeq" id="WP_100337716.1">
    <property type="nucleotide sequence ID" value="NZ_PGFA01000003.1"/>
</dbReference>
<evidence type="ECO:0000313" key="3">
    <source>
        <dbReference type="Proteomes" id="UP000228535"/>
    </source>
</evidence>
<name>A0A2M9B4B5_9BACT</name>